<gene>
    <name evidence="1" type="ORF">MENTE1834_LOCUS43748</name>
</gene>
<sequence>MTSYPITLCFSLKIRWLASAYSTTFTNSYFSLLGARHQQLVYESKVYSLLSAGVGIPRVQYSGVENNYNCIVMDLLGHSLEDLFNICQRRFSLKVLFFEKKQLIGGGGRQLVVQIRIFGRDDLSHLEYFNEAMPSGRDFGAINRLNVSF</sequence>
<evidence type="ECO:0000313" key="1">
    <source>
        <dbReference type="EMBL" id="CAK5107585.1"/>
    </source>
</evidence>
<keyword evidence="2" id="KW-1185">Reference proteome</keyword>
<reference evidence="1" key="1">
    <citation type="submission" date="2023-11" db="EMBL/GenBank/DDBJ databases">
        <authorList>
            <person name="Poullet M."/>
        </authorList>
    </citation>
    <scope>NUCLEOTIDE SEQUENCE</scope>
    <source>
        <strain evidence="1">E1834</strain>
    </source>
</reference>
<organism evidence="1 2">
    <name type="scientific">Meloidogyne enterolobii</name>
    <name type="common">Root-knot nematode worm</name>
    <name type="synonym">Meloidogyne mayaguensis</name>
    <dbReference type="NCBI Taxonomy" id="390850"/>
    <lineage>
        <taxon>Eukaryota</taxon>
        <taxon>Metazoa</taxon>
        <taxon>Ecdysozoa</taxon>
        <taxon>Nematoda</taxon>
        <taxon>Chromadorea</taxon>
        <taxon>Rhabditida</taxon>
        <taxon>Tylenchina</taxon>
        <taxon>Tylenchomorpha</taxon>
        <taxon>Tylenchoidea</taxon>
        <taxon>Meloidogynidae</taxon>
        <taxon>Meloidogyninae</taxon>
        <taxon>Meloidogyne</taxon>
    </lineage>
</organism>
<protein>
    <submittedName>
        <fullName evidence="1">Uncharacterized protein</fullName>
    </submittedName>
</protein>
<comment type="caution">
    <text evidence="1">The sequence shown here is derived from an EMBL/GenBank/DDBJ whole genome shotgun (WGS) entry which is preliminary data.</text>
</comment>
<name>A0ACB1AVL2_MELEN</name>
<accession>A0ACB1AVL2</accession>
<dbReference type="EMBL" id="CAVMJV010000127">
    <property type="protein sequence ID" value="CAK5107585.1"/>
    <property type="molecule type" value="Genomic_DNA"/>
</dbReference>
<proteinExistence type="predicted"/>
<evidence type="ECO:0000313" key="2">
    <source>
        <dbReference type="Proteomes" id="UP001497535"/>
    </source>
</evidence>
<dbReference type="Proteomes" id="UP001497535">
    <property type="component" value="Unassembled WGS sequence"/>
</dbReference>